<evidence type="ECO:0000313" key="1">
    <source>
        <dbReference type="EMBL" id="QMW04154.1"/>
    </source>
</evidence>
<gene>
    <name evidence="1" type="ORF">H3H32_04135</name>
</gene>
<proteinExistence type="predicted"/>
<organism evidence="1 2">
    <name type="scientific">Spirosoma foliorum</name>
    <dbReference type="NCBI Taxonomy" id="2710596"/>
    <lineage>
        <taxon>Bacteria</taxon>
        <taxon>Pseudomonadati</taxon>
        <taxon>Bacteroidota</taxon>
        <taxon>Cytophagia</taxon>
        <taxon>Cytophagales</taxon>
        <taxon>Cytophagaceae</taxon>
        <taxon>Spirosoma</taxon>
    </lineage>
</organism>
<sequence length="64" mass="7476">MSYLVELLKSMDFVDAIQVQEETTSSMNQENQSLFDKHNGSIPDLDTESFEKYLTEIRNEWGRS</sequence>
<name>A0A7G5GZ62_9BACT</name>
<reference evidence="1 2" key="1">
    <citation type="submission" date="2020-07" db="EMBL/GenBank/DDBJ databases">
        <title>Spirosoma foliorum sp. nov., isolated from the leaves on the Nejang mountain Korea, Republic of.</title>
        <authorList>
            <person name="Ho H."/>
            <person name="Lee Y.-J."/>
            <person name="Nurcahyanto D.-A."/>
            <person name="Kim S.-G."/>
        </authorList>
    </citation>
    <scope>NUCLEOTIDE SEQUENCE [LARGE SCALE GENOMIC DNA]</scope>
    <source>
        <strain evidence="1 2">PL0136</strain>
    </source>
</reference>
<protein>
    <submittedName>
        <fullName evidence="1">Uncharacterized protein</fullName>
    </submittedName>
</protein>
<dbReference type="KEGG" id="sfol:H3H32_04135"/>
<accession>A0A7G5GZ62</accession>
<keyword evidence="2" id="KW-1185">Reference proteome</keyword>
<dbReference type="RefSeq" id="WP_182461410.1">
    <property type="nucleotide sequence ID" value="NZ_CP059732.1"/>
</dbReference>
<dbReference type="AlphaFoldDB" id="A0A7G5GZ62"/>
<dbReference type="Proteomes" id="UP000515369">
    <property type="component" value="Chromosome"/>
</dbReference>
<dbReference type="EMBL" id="CP059732">
    <property type="protein sequence ID" value="QMW04154.1"/>
    <property type="molecule type" value="Genomic_DNA"/>
</dbReference>
<evidence type="ECO:0000313" key="2">
    <source>
        <dbReference type="Proteomes" id="UP000515369"/>
    </source>
</evidence>